<dbReference type="OMA" id="TWGLRAD"/>
<keyword evidence="1" id="KW-0812">Transmembrane</keyword>
<dbReference type="PANTHER" id="PTHR36978">
    <property type="entry name" value="P-LOOP CONTAINING NUCLEOTIDE TRIPHOSPHATE HYDROLASE"/>
    <property type="match status" value="1"/>
</dbReference>
<evidence type="ECO:0000313" key="3">
    <source>
        <dbReference type="Proteomes" id="UP000007875"/>
    </source>
</evidence>
<name>H2ZCE0_CIOSA</name>
<accession>H2ZCE0</accession>
<dbReference type="eggNOG" id="ENOG502S41B">
    <property type="taxonomic scope" value="Eukaryota"/>
</dbReference>
<evidence type="ECO:0000313" key="2">
    <source>
        <dbReference type="Ensembl" id="ENSCSAVP00000015256.1"/>
    </source>
</evidence>
<reference evidence="2" key="3">
    <citation type="submission" date="2025-09" db="UniProtKB">
        <authorList>
            <consortium name="Ensembl"/>
        </authorList>
    </citation>
    <scope>IDENTIFICATION</scope>
</reference>
<keyword evidence="1" id="KW-0472">Membrane</keyword>
<dbReference type="SUPFAM" id="SSF52540">
    <property type="entry name" value="P-loop containing nucleoside triphosphate hydrolases"/>
    <property type="match status" value="1"/>
</dbReference>
<keyword evidence="3" id="KW-1185">Reference proteome</keyword>
<feature type="transmembrane region" description="Helical" evidence="1">
    <location>
        <begin position="224"/>
        <end position="243"/>
    </location>
</feature>
<proteinExistence type="predicted"/>
<protein>
    <recommendedName>
        <fullName evidence="4">Sulfotransferase</fullName>
    </recommendedName>
</protein>
<dbReference type="InterPro" id="IPR040632">
    <property type="entry name" value="Sulfotransfer_4"/>
</dbReference>
<dbReference type="InterPro" id="IPR027417">
    <property type="entry name" value="P-loop_NTPase"/>
</dbReference>
<keyword evidence="1" id="KW-1133">Transmembrane helix</keyword>
<organism evidence="2 3">
    <name type="scientific">Ciona savignyi</name>
    <name type="common">Pacific transparent sea squirt</name>
    <dbReference type="NCBI Taxonomy" id="51511"/>
    <lineage>
        <taxon>Eukaryota</taxon>
        <taxon>Metazoa</taxon>
        <taxon>Chordata</taxon>
        <taxon>Tunicata</taxon>
        <taxon>Ascidiacea</taxon>
        <taxon>Phlebobranchia</taxon>
        <taxon>Cionidae</taxon>
        <taxon>Ciona</taxon>
    </lineage>
</organism>
<evidence type="ECO:0008006" key="4">
    <source>
        <dbReference type="Google" id="ProtNLM"/>
    </source>
</evidence>
<dbReference type="Gene3D" id="3.40.50.300">
    <property type="entry name" value="P-loop containing nucleotide triphosphate hydrolases"/>
    <property type="match status" value="1"/>
</dbReference>
<dbReference type="Ensembl" id="ENSCSAVT00000015430.1">
    <property type="protein sequence ID" value="ENSCSAVP00000015256.1"/>
    <property type="gene ID" value="ENSCSAVG00000008955.1"/>
</dbReference>
<reference evidence="2" key="2">
    <citation type="submission" date="2025-08" db="UniProtKB">
        <authorList>
            <consortium name="Ensembl"/>
        </authorList>
    </citation>
    <scope>IDENTIFICATION</scope>
</reference>
<dbReference type="Proteomes" id="UP000007875">
    <property type="component" value="Unassembled WGS sequence"/>
</dbReference>
<dbReference type="STRING" id="51511.ENSCSAVP00000015256"/>
<dbReference type="AlphaFoldDB" id="H2ZCE0"/>
<dbReference type="PANTHER" id="PTHR36978:SF4">
    <property type="entry name" value="P-LOOP CONTAINING NUCLEOSIDE TRIPHOSPHATE HYDROLASE PROTEIN"/>
    <property type="match status" value="1"/>
</dbReference>
<dbReference type="HOGENOM" id="CLU_061199_2_2_1"/>
<dbReference type="InParanoid" id="H2ZCE0"/>
<sequence length="259" mass="29796">MKVIVAGMSKTGTKTMTSALVELGFNVHDYMEHFEYFEKEWTQILTSGGSTELFRKMYENVDAVSDLPACAFWDEILKACPDSKIVFTMRESEEKWWESMKNQQAENSSQLVNIMFLSPTGRRLFRYGSAIVKAVIGQDVNPTSKTLNEMLFKMAYRRHNAHVLQNAPKDQLLVFNFKDGWDPLCQFLGVPVPKIPFPHKNKNASITTEILKTNKTALRMQQEFKIIAIAATCLATFALYKSYRIARRLEWKSMFFSVT</sequence>
<evidence type="ECO:0000256" key="1">
    <source>
        <dbReference type="SAM" id="Phobius"/>
    </source>
</evidence>
<dbReference type="GeneTree" id="ENSGT00940000166373"/>
<dbReference type="Pfam" id="PF17784">
    <property type="entry name" value="Sulfotransfer_4"/>
    <property type="match status" value="1"/>
</dbReference>
<reference evidence="3" key="1">
    <citation type="submission" date="2003-08" db="EMBL/GenBank/DDBJ databases">
        <authorList>
            <person name="Birren B."/>
            <person name="Nusbaum C."/>
            <person name="Abebe A."/>
            <person name="Abouelleil A."/>
            <person name="Adekoya E."/>
            <person name="Ait-zahra M."/>
            <person name="Allen N."/>
            <person name="Allen T."/>
            <person name="An P."/>
            <person name="Anderson M."/>
            <person name="Anderson S."/>
            <person name="Arachchi H."/>
            <person name="Armbruster J."/>
            <person name="Bachantsang P."/>
            <person name="Baldwin J."/>
            <person name="Barry A."/>
            <person name="Bayul T."/>
            <person name="Blitshsteyn B."/>
            <person name="Bloom T."/>
            <person name="Blye J."/>
            <person name="Boguslavskiy L."/>
            <person name="Borowsky M."/>
            <person name="Boukhgalter B."/>
            <person name="Brunache A."/>
            <person name="Butler J."/>
            <person name="Calixte N."/>
            <person name="Calvo S."/>
            <person name="Camarata J."/>
            <person name="Campo K."/>
            <person name="Chang J."/>
            <person name="Cheshatsang Y."/>
            <person name="Citroen M."/>
            <person name="Collymore A."/>
            <person name="Considine T."/>
            <person name="Cook A."/>
            <person name="Cooke P."/>
            <person name="Corum B."/>
            <person name="Cuomo C."/>
            <person name="David R."/>
            <person name="Dawoe T."/>
            <person name="Degray S."/>
            <person name="Dodge S."/>
            <person name="Dooley K."/>
            <person name="Dorje P."/>
            <person name="Dorjee K."/>
            <person name="Dorris L."/>
            <person name="Duffey N."/>
            <person name="Dupes A."/>
            <person name="Elkins T."/>
            <person name="Engels R."/>
            <person name="Erickson J."/>
            <person name="Farina A."/>
            <person name="Faro S."/>
            <person name="Ferreira P."/>
            <person name="Fischer H."/>
            <person name="Fitzgerald M."/>
            <person name="Foley K."/>
            <person name="Gage D."/>
            <person name="Galagan J."/>
            <person name="Gearin G."/>
            <person name="Gnerre S."/>
            <person name="Gnirke A."/>
            <person name="Goyette A."/>
            <person name="Graham J."/>
            <person name="Grandbois E."/>
            <person name="Gyaltsen K."/>
            <person name="Hafez N."/>
            <person name="Hagopian D."/>
            <person name="Hagos B."/>
            <person name="Hall J."/>
            <person name="Hatcher B."/>
            <person name="Heller A."/>
            <person name="Higgins H."/>
            <person name="Honan T."/>
            <person name="Horn A."/>
            <person name="Houde N."/>
            <person name="Hughes L."/>
            <person name="Hulme W."/>
            <person name="Husby E."/>
            <person name="Iliev I."/>
            <person name="Jaffe D."/>
            <person name="Jones C."/>
            <person name="Kamal M."/>
            <person name="Kamat A."/>
            <person name="Kamvysselis M."/>
            <person name="Karlsson E."/>
            <person name="Kells C."/>
            <person name="Kieu A."/>
            <person name="Kisner P."/>
            <person name="Kodira C."/>
            <person name="Kulbokas E."/>
            <person name="Labutti K."/>
            <person name="Lama D."/>
            <person name="Landers T."/>
            <person name="Leger J."/>
            <person name="Levine S."/>
            <person name="Lewis D."/>
            <person name="Lewis T."/>
            <person name="Lindblad-toh K."/>
            <person name="Liu X."/>
            <person name="Lokyitsang T."/>
            <person name="Lokyitsang Y."/>
            <person name="Lucien O."/>
            <person name="Lui A."/>
            <person name="Ma L.J."/>
            <person name="Mabbitt R."/>
            <person name="Macdonald J."/>
            <person name="Maclean C."/>
            <person name="Major J."/>
            <person name="Manning J."/>
            <person name="Marabella R."/>
            <person name="Maru K."/>
            <person name="Matthews C."/>
            <person name="Mauceli E."/>
            <person name="Mccarthy M."/>
            <person name="Mcdonough S."/>
            <person name="Mcghee T."/>
            <person name="Meldrim J."/>
            <person name="Meneus L."/>
            <person name="Mesirov J."/>
            <person name="Mihalev A."/>
            <person name="Mihova T."/>
            <person name="Mikkelsen T."/>
            <person name="Mlenga V."/>
            <person name="Moru K."/>
            <person name="Mozes J."/>
            <person name="Mulrain L."/>
            <person name="Munson G."/>
            <person name="Naylor J."/>
            <person name="Newes C."/>
            <person name="Nguyen C."/>
            <person name="Nguyen N."/>
            <person name="Nguyen T."/>
            <person name="Nicol R."/>
            <person name="Nielsen C."/>
            <person name="Nizzari M."/>
            <person name="Norbu C."/>
            <person name="Norbu N."/>
            <person name="O'donnell P."/>
            <person name="Okoawo O."/>
            <person name="O'leary S."/>
            <person name="Omotosho B."/>
            <person name="O'neill K."/>
            <person name="Osman S."/>
            <person name="Parker S."/>
            <person name="Perrin D."/>
            <person name="Phunkhang P."/>
            <person name="Piqani B."/>
            <person name="Purcell S."/>
            <person name="Rachupka T."/>
            <person name="Ramasamy U."/>
            <person name="Rameau R."/>
            <person name="Ray V."/>
            <person name="Raymond C."/>
            <person name="Retta R."/>
            <person name="Richardson S."/>
            <person name="Rise C."/>
            <person name="Rodriguez J."/>
            <person name="Rogers J."/>
            <person name="Rogov P."/>
            <person name="Rutman M."/>
            <person name="Schupbach R."/>
            <person name="Seaman C."/>
            <person name="Settipalli S."/>
            <person name="Sharpe T."/>
            <person name="Sheridan J."/>
            <person name="Sherpa N."/>
            <person name="Shi J."/>
            <person name="Smirnov S."/>
            <person name="Smith C."/>
            <person name="Sougnez C."/>
            <person name="Spencer B."/>
            <person name="Stalker J."/>
            <person name="Stange-thomann N."/>
            <person name="Stavropoulos S."/>
            <person name="Stetson K."/>
            <person name="Stone C."/>
            <person name="Stone S."/>
            <person name="Stubbs M."/>
            <person name="Talamas J."/>
            <person name="Tchuinga P."/>
            <person name="Tenzing P."/>
            <person name="Tesfaye S."/>
            <person name="Theodore J."/>
            <person name="Thoulutsang Y."/>
            <person name="Topham K."/>
            <person name="Towey S."/>
            <person name="Tsamla T."/>
            <person name="Tsomo N."/>
            <person name="Vallee D."/>
            <person name="Vassiliev H."/>
            <person name="Venkataraman V."/>
            <person name="Vinson J."/>
            <person name="Vo A."/>
            <person name="Wade C."/>
            <person name="Wang S."/>
            <person name="Wangchuk T."/>
            <person name="Wangdi T."/>
            <person name="Whittaker C."/>
            <person name="Wilkinson J."/>
            <person name="Wu Y."/>
            <person name="Wyman D."/>
            <person name="Yadav S."/>
            <person name="Yang S."/>
            <person name="Yang X."/>
            <person name="Yeager S."/>
            <person name="Yee E."/>
            <person name="Young G."/>
            <person name="Zainoun J."/>
            <person name="Zembeck L."/>
            <person name="Zimmer A."/>
            <person name="Zody M."/>
            <person name="Lander E."/>
        </authorList>
    </citation>
    <scope>NUCLEOTIDE SEQUENCE [LARGE SCALE GENOMIC DNA]</scope>
</reference>